<sequence length="91" mass="10151">MPFHSSMNSGANANHASVVSPSSSSHCQDPLPPARHHDPAPIVPPRACDFIRLRIVGWRHICRLECVRLVARRLQPRSTVHGEARQRQCGE</sequence>
<protein>
    <submittedName>
        <fullName evidence="2">Uncharacterized protein</fullName>
    </submittedName>
</protein>
<dbReference type="Proteomes" id="UP000076532">
    <property type="component" value="Unassembled WGS sequence"/>
</dbReference>
<evidence type="ECO:0000256" key="1">
    <source>
        <dbReference type="SAM" id="MobiDB-lite"/>
    </source>
</evidence>
<organism evidence="2 3">
    <name type="scientific">Athelia psychrophila</name>
    <dbReference type="NCBI Taxonomy" id="1759441"/>
    <lineage>
        <taxon>Eukaryota</taxon>
        <taxon>Fungi</taxon>
        <taxon>Dikarya</taxon>
        <taxon>Basidiomycota</taxon>
        <taxon>Agaricomycotina</taxon>
        <taxon>Agaricomycetes</taxon>
        <taxon>Agaricomycetidae</taxon>
        <taxon>Atheliales</taxon>
        <taxon>Atheliaceae</taxon>
        <taxon>Athelia</taxon>
    </lineage>
</organism>
<evidence type="ECO:0000313" key="2">
    <source>
        <dbReference type="EMBL" id="KZP20293.1"/>
    </source>
</evidence>
<accession>A0A166IY75</accession>
<keyword evidence="3" id="KW-1185">Reference proteome</keyword>
<feature type="compositionally biased region" description="Polar residues" evidence="1">
    <location>
        <begin position="1"/>
        <end position="15"/>
    </location>
</feature>
<feature type="region of interest" description="Disordered" evidence="1">
    <location>
        <begin position="1"/>
        <end position="42"/>
    </location>
</feature>
<dbReference type="AlphaFoldDB" id="A0A166IY75"/>
<gene>
    <name evidence="2" type="ORF">FIBSPDRAFT_540757</name>
</gene>
<reference evidence="2 3" key="1">
    <citation type="journal article" date="2016" name="Mol. Biol. Evol.">
        <title>Comparative Genomics of Early-Diverging Mushroom-Forming Fungi Provides Insights into the Origins of Lignocellulose Decay Capabilities.</title>
        <authorList>
            <person name="Nagy L.G."/>
            <person name="Riley R."/>
            <person name="Tritt A."/>
            <person name="Adam C."/>
            <person name="Daum C."/>
            <person name="Floudas D."/>
            <person name="Sun H."/>
            <person name="Yadav J.S."/>
            <person name="Pangilinan J."/>
            <person name="Larsson K.H."/>
            <person name="Matsuura K."/>
            <person name="Barry K."/>
            <person name="Labutti K."/>
            <person name="Kuo R."/>
            <person name="Ohm R.A."/>
            <person name="Bhattacharya S.S."/>
            <person name="Shirouzu T."/>
            <person name="Yoshinaga Y."/>
            <person name="Martin F.M."/>
            <person name="Grigoriev I.V."/>
            <person name="Hibbett D.S."/>
        </authorList>
    </citation>
    <scope>NUCLEOTIDE SEQUENCE [LARGE SCALE GENOMIC DNA]</scope>
    <source>
        <strain evidence="2 3">CBS 109695</strain>
    </source>
</reference>
<dbReference type="EMBL" id="KV417556">
    <property type="protein sequence ID" value="KZP20293.1"/>
    <property type="molecule type" value="Genomic_DNA"/>
</dbReference>
<proteinExistence type="predicted"/>
<name>A0A166IY75_9AGAM</name>
<evidence type="ECO:0000313" key="3">
    <source>
        <dbReference type="Proteomes" id="UP000076532"/>
    </source>
</evidence>